<sequence length="382" mass="42446">MPIKQTVVPGVPEDIQVFELFTQSNSLSARCINYGARLTHLMVPDKDGKYRDVLLGFDDPTDYVTVDAEKKTYFGATIGRTCNRITHGHFFLNNRDYNLPINDPPNNLHGGVRGFDKRYWRPTILVQDPPTLRFEYTSADGEEGYPGEVHVSVTYTLAEYHLVIDHTASLTEGNPENLQTVINLTAHPYFNLSGCQEEPDVTEHIVEIPDAVGYLEVTENKVPSGRLVRFDQGDPALNLTTPKPLREGLSQLTHFRGYDHFYLLRDKPAAASPNQISNPAARVTSPTTGIVLELRTDAAGFQLYTGNNLDGSISGKASSQGDNVIYKRYAGLALEPSAPVDAVNHPPWRDTVVIGKGQEWRQSLIYGFSTVQRRPSSGMWAV</sequence>
<dbReference type="CDD" id="cd09019">
    <property type="entry name" value="galactose_mutarotase_like"/>
    <property type="match status" value="1"/>
</dbReference>
<dbReference type="Pfam" id="PF01263">
    <property type="entry name" value="Aldose_epim"/>
    <property type="match status" value="1"/>
</dbReference>
<name>A0A0L0H391_SPIPD</name>
<dbReference type="GO" id="GO:0030246">
    <property type="term" value="F:carbohydrate binding"/>
    <property type="evidence" value="ECO:0007669"/>
    <property type="project" value="InterPro"/>
</dbReference>
<dbReference type="GO" id="GO:0006006">
    <property type="term" value="P:glucose metabolic process"/>
    <property type="evidence" value="ECO:0007669"/>
    <property type="project" value="TreeGrafter"/>
</dbReference>
<keyword evidence="2" id="KW-0413">Isomerase</keyword>
<dbReference type="OMA" id="IYHHISR"/>
<evidence type="ECO:0000256" key="1">
    <source>
        <dbReference type="ARBA" id="ARBA00006206"/>
    </source>
</evidence>
<evidence type="ECO:0008006" key="6">
    <source>
        <dbReference type="Google" id="ProtNLM"/>
    </source>
</evidence>
<evidence type="ECO:0000313" key="5">
    <source>
        <dbReference type="Proteomes" id="UP000053201"/>
    </source>
</evidence>
<dbReference type="eggNOG" id="KOG1604">
    <property type="taxonomic scope" value="Eukaryota"/>
</dbReference>
<organism evidence="4 5">
    <name type="scientific">Spizellomyces punctatus (strain DAOM BR117)</name>
    <dbReference type="NCBI Taxonomy" id="645134"/>
    <lineage>
        <taxon>Eukaryota</taxon>
        <taxon>Fungi</taxon>
        <taxon>Fungi incertae sedis</taxon>
        <taxon>Chytridiomycota</taxon>
        <taxon>Chytridiomycota incertae sedis</taxon>
        <taxon>Chytridiomycetes</taxon>
        <taxon>Spizellomycetales</taxon>
        <taxon>Spizellomycetaceae</taxon>
        <taxon>Spizellomyces</taxon>
    </lineage>
</organism>
<dbReference type="PANTHER" id="PTHR10091:SF0">
    <property type="entry name" value="GALACTOSE MUTAROTASE"/>
    <property type="match status" value="1"/>
</dbReference>
<dbReference type="InterPro" id="IPR014718">
    <property type="entry name" value="GH-type_carb-bd"/>
</dbReference>
<reference evidence="4 5" key="1">
    <citation type="submission" date="2009-08" db="EMBL/GenBank/DDBJ databases">
        <title>The Genome Sequence of Spizellomyces punctatus strain DAOM BR117.</title>
        <authorList>
            <consortium name="The Broad Institute Genome Sequencing Platform"/>
            <person name="Russ C."/>
            <person name="Cuomo C."/>
            <person name="Shea T."/>
            <person name="Young S.K."/>
            <person name="Zeng Q."/>
            <person name="Koehrsen M."/>
            <person name="Haas B."/>
            <person name="Borodovsky M."/>
            <person name="Guigo R."/>
            <person name="Alvarado L."/>
            <person name="Berlin A."/>
            <person name="Bochicchio J."/>
            <person name="Borenstein D."/>
            <person name="Chapman S."/>
            <person name="Chen Z."/>
            <person name="Engels R."/>
            <person name="Freedman E."/>
            <person name="Gellesch M."/>
            <person name="Goldberg J."/>
            <person name="Griggs A."/>
            <person name="Gujja S."/>
            <person name="Heiman D."/>
            <person name="Hepburn T."/>
            <person name="Howarth C."/>
            <person name="Jen D."/>
            <person name="Larson L."/>
            <person name="Lewis B."/>
            <person name="Mehta T."/>
            <person name="Park D."/>
            <person name="Pearson M."/>
            <person name="Roberts A."/>
            <person name="Saif S."/>
            <person name="Shenoy N."/>
            <person name="Sisk P."/>
            <person name="Stolte C."/>
            <person name="Sykes S."/>
            <person name="Thomson T."/>
            <person name="Walk T."/>
            <person name="White J."/>
            <person name="Yandava C."/>
            <person name="Burger G."/>
            <person name="Gray M.W."/>
            <person name="Holland P.W.H."/>
            <person name="King N."/>
            <person name="Lang F.B.F."/>
            <person name="Roger A.J."/>
            <person name="Ruiz-Trillo I."/>
            <person name="Lander E."/>
            <person name="Nusbaum C."/>
        </authorList>
    </citation>
    <scope>NUCLEOTIDE SEQUENCE [LARGE SCALE GENOMIC DNA]</scope>
    <source>
        <strain evidence="4 5">DAOM BR117</strain>
    </source>
</reference>
<dbReference type="GO" id="GO:0033499">
    <property type="term" value="P:galactose catabolic process via UDP-galactose, Leloir pathway"/>
    <property type="evidence" value="ECO:0007669"/>
    <property type="project" value="TreeGrafter"/>
</dbReference>
<dbReference type="InterPro" id="IPR047215">
    <property type="entry name" value="Galactose_mutarotase-like"/>
</dbReference>
<dbReference type="Proteomes" id="UP000053201">
    <property type="component" value="Unassembled WGS sequence"/>
</dbReference>
<dbReference type="InParanoid" id="A0A0L0H391"/>
<gene>
    <name evidence="4" type="ORF">SPPG_08688</name>
</gene>
<comment type="similarity">
    <text evidence="1">Belongs to the aldose epimerase family.</text>
</comment>
<dbReference type="GO" id="GO:0004034">
    <property type="term" value="F:aldose 1-epimerase activity"/>
    <property type="evidence" value="ECO:0007669"/>
    <property type="project" value="TreeGrafter"/>
</dbReference>
<dbReference type="InterPro" id="IPR008183">
    <property type="entry name" value="Aldose_1/G6P_1-epimerase"/>
</dbReference>
<dbReference type="Gene3D" id="2.70.98.10">
    <property type="match status" value="1"/>
</dbReference>
<protein>
    <recommendedName>
        <fullName evidence="6">Aldose 1-epimerase</fullName>
    </recommendedName>
</protein>
<dbReference type="STRING" id="645134.A0A0L0H391"/>
<proteinExistence type="inferred from homology"/>
<evidence type="ECO:0000256" key="3">
    <source>
        <dbReference type="ARBA" id="ARBA00023277"/>
    </source>
</evidence>
<dbReference type="AlphaFoldDB" id="A0A0L0H391"/>
<dbReference type="VEuPathDB" id="FungiDB:SPPG_08688"/>
<dbReference type="GeneID" id="27691833"/>
<dbReference type="RefSeq" id="XP_016603975.1">
    <property type="nucleotide sequence ID" value="XM_016756842.1"/>
</dbReference>
<dbReference type="OrthoDB" id="274691at2759"/>
<dbReference type="EMBL" id="KQ257473">
    <property type="protein sequence ID" value="KNC95935.1"/>
    <property type="molecule type" value="Genomic_DNA"/>
</dbReference>
<evidence type="ECO:0000313" key="4">
    <source>
        <dbReference type="EMBL" id="KNC95935.1"/>
    </source>
</evidence>
<accession>A0A0L0H391</accession>
<dbReference type="SUPFAM" id="SSF74650">
    <property type="entry name" value="Galactose mutarotase-like"/>
    <property type="match status" value="1"/>
</dbReference>
<dbReference type="PANTHER" id="PTHR10091">
    <property type="entry name" value="ALDOSE-1-EPIMERASE"/>
    <property type="match status" value="1"/>
</dbReference>
<keyword evidence="5" id="KW-1185">Reference proteome</keyword>
<keyword evidence="3" id="KW-0119">Carbohydrate metabolism</keyword>
<evidence type="ECO:0000256" key="2">
    <source>
        <dbReference type="ARBA" id="ARBA00023235"/>
    </source>
</evidence>
<dbReference type="InterPro" id="IPR011013">
    <property type="entry name" value="Gal_mutarotase_sf_dom"/>
</dbReference>